<reference evidence="2 3" key="1">
    <citation type="submission" date="2016-01" db="EMBL/GenBank/DDBJ databases">
        <title>Draft Genome Sequences of Seven Thermophilic Sporeformers Isolated from Foods.</title>
        <authorList>
            <person name="Berendsen E.M."/>
            <person name="Wells-Bennik M.H."/>
            <person name="Krawcyk A.O."/>
            <person name="De Jong A."/>
            <person name="Holsappel S."/>
            <person name="Eijlander R.T."/>
            <person name="Kuipers O.P."/>
        </authorList>
    </citation>
    <scope>NUCLEOTIDE SEQUENCE [LARGE SCALE GENOMIC DNA]</scope>
    <source>
        <strain evidence="2 3">B4114</strain>
    </source>
</reference>
<feature type="transmembrane region" description="Helical" evidence="1">
    <location>
        <begin position="132"/>
        <end position="154"/>
    </location>
</feature>
<keyword evidence="1" id="KW-0472">Membrane</keyword>
<proteinExistence type="predicted"/>
<feature type="transmembrane region" description="Helical" evidence="1">
    <location>
        <begin position="42"/>
        <end position="62"/>
    </location>
</feature>
<evidence type="ECO:0000256" key="1">
    <source>
        <dbReference type="SAM" id="Phobius"/>
    </source>
</evidence>
<name>A0A150N6H1_GEOSE</name>
<organism evidence="2 3">
    <name type="scientific">Geobacillus stearothermophilus</name>
    <name type="common">Bacillus stearothermophilus</name>
    <dbReference type="NCBI Taxonomy" id="1422"/>
    <lineage>
        <taxon>Bacteria</taxon>
        <taxon>Bacillati</taxon>
        <taxon>Bacillota</taxon>
        <taxon>Bacilli</taxon>
        <taxon>Bacillales</taxon>
        <taxon>Anoxybacillaceae</taxon>
        <taxon>Geobacillus</taxon>
    </lineage>
</organism>
<evidence type="ECO:0000313" key="2">
    <source>
        <dbReference type="EMBL" id="KYD32303.1"/>
    </source>
</evidence>
<dbReference type="PATRIC" id="fig|1422.17.peg.1242"/>
<dbReference type="Proteomes" id="UP000075517">
    <property type="component" value="Unassembled WGS sequence"/>
</dbReference>
<accession>A0A150N6H1</accession>
<keyword evidence="1" id="KW-0812">Transmembrane</keyword>
<sequence>MYRSFVHQLLRHYVTGSAIAVMGVGATLMLTTLGISWEEAKWLIGILLFSTMVMGTAESIVFRRDLAPIRRFFAAKEPDEELAAKALEQARRLPLLAVRRILGPHLFGLSIPGMGLTALCIHYRVLSLPYRYILYAFIGAILIASLHALIEFFLTTKACRSLMAHLLTKAGGIDEKRPPLPVPLKMKLQLTVLFSSTFPVLLFSLATEIKWSLAGPSASHWSYWP</sequence>
<dbReference type="AlphaFoldDB" id="A0A150N6H1"/>
<evidence type="ECO:0000313" key="3">
    <source>
        <dbReference type="Proteomes" id="UP000075517"/>
    </source>
</evidence>
<protein>
    <submittedName>
        <fullName evidence="2">Uncharacterized protein</fullName>
    </submittedName>
</protein>
<gene>
    <name evidence="2" type="ORF">B4114_0717</name>
</gene>
<feature type="transmembrane region" description="Helical" evidence="1">
    <location>
        <begin position="101"/>
        <end position="126"/>
    </location>
</feature>
<dbReference type="EMBL" id="LQYY01000118">
    <property type="protein sequence ID" value="KYD32303.1"/>
    <property type="molecule type" value="Genomic_DNA"/>
</dbReference>
<keyword evidence="1" id="KW-1133">Transmembrane helix</keyword>
<comment type="caution">
    <text evidence="2">The sequence shown here is derived from an EMBL/GenBank/DDBJ whole genome shotgun (WGS) entry which is preliminary data.</text>
</comment>
<dbReference type="RefSeq" id="WP_235599056.1">
    <property type="nucleotide sequence ID" value="NZ_LQYY01000118.1"/>
</dbReference>
<feature type="transmembrane region" description="Helical" evidence="1">
    <location>
        <begin position="12"/>
        <end position="36"/>
    </location>
</feature>